<evidence type="ECO:0000256" key="1">
    <source>
        <dbReference type="SAM" id="SignalP"/>
    </source>
</evidence>
<proteinExistence type="predicted"/>
<dbReference type="AlphaFoldDB" id="F8N5C1"/>
<reference evidence="3" key="1">
    <citation type="journal article" date="2011" name="Stand. Genomic Sci.">
        <title>Non-contiguous finished genome sequence of the opportunistic oral pathogen Prevotella multisaccharivorax type strain (PPPA20).</title>
        <authorList>
            <person name="Pati A."/>
            <person name="Gronow S."/>
            <person name="Lu M."/>
            <person name="Lapidus A."/>
            <person name="Nolan M."/>
            <person name="Lucas S."/>
            <person name="Hammon N."/>
            <person name="Deshpande S."/>
            <person name="Cheng J.F."/>
            <person name="Tapia R."/>
            <person name="Han C."/>
            <person name="Goodwin L."/>
            <person name="Pitluck S."/>
            <person name="Liolios K."/>
            <person name="Pagani I."/>
            <person name="Mavromatis K."/>
            <person name="Mikhailova N."/>
            <person name="Huntemann M."/>
            <person name="Chen A."/>
            <person name="Palaniappan K."/>
            <person name="Land M."/>
            <person name="Hauser L."/>
            <person name="Detter J.C."/>
            <person name="Brambilla E.M."/>
            <person name="Rohde M."/>
            <person name="Goker M."/>
            <person name="Woyke T."/>
            <person name="Bristow J."/>
            <person name="Eisen J.A."/>
            <person name="Markowitz V."/>
            <person name="Hugenholtz P."/>
            <person name="Kyrpides N.C."/>
            <person name="Klenk H.P."/>
            <person name="Ivanova N."/>
        </authorList>
    </citation>
    <scope>NUCLEOTIDE SEQUENCE [LARGE SCALE GENOMIC DNA]</scope>
    <source>
        <strain evidence="3">DSM 17128</strain>
    </source>
</reference>
<gene>
    <name evidence="2" type="ORF">Premu_1680</name>
</gene>
<dbReference type="eggNOG" id="ENOG50338V0">
    <property type="taxonomic scope" value="Bacteria"/>
</dbReference>
<dbReference type="Proteomes" id="UP000002772">
    <property type="component" value="Unassembled WGS sequence"/>
</dbReference>
<feature type="chain" id="PRO_5003380864" evidence="1">
    <location>
        <begin position="22"/>
        <end position="133"/>
    </location>
</feature>
<keyword evidence="2" id="KW-0449">Lipoprotein</keyword>
<keyword evidence="1" id="KW-0732">Signal</keyword>
<keyword evidence="3" id="KW-1185">Reference proteome</keyword>
<sequence>MRHKKLLFLTLMTFFLTACHRATLEDMAAKTASDYTERYCPTPVEDFQRTDSITFDRGTHTFSYYYTLTGKIDDPAVIEKGEKQILATIIGSLKENTSMKDYKQAGYNFRYVYRSQKNGNVMIDKTFKQKDYK</sequence>
<evidence type="ECO:0000313" key="2">
    <source>
        <dbReference type="EMBL" id="EGN57086.1"/>
    </source>
</evidence>
<dbReference type="STRING" id="688246.Premu_1680"/>
<feature type="signal peptide" evidence="1">
    <location>
        <begin position="1"/>
        <end position="21"/>
    </location>
</feature>
<organism evidence="2 3">
    <name type="scientific">Hallella multisaccharivorax DSM 17128</name>
    <dbReference type="NCBI Taxonomy" id="688246"/>
    <lineage>
        <taxon>Bacteria</taxon>
        <taxon>Pseudomonadati</taxon>
        <taxon>Bacteroidota</taxon>
        <taxon>Bacteroidia</taxon>
        <taxon>Bacteroidales</taxon>
        <taxon>Prevotellaceae</taxon>
        <taxon>Hallella</taxon>
    </lineage>
</organism>
<dbReference type="PROSITE" id="PS51257">
    <property type="entry name" value="PROKAR_LIPOPROTEIN"/>
    <property type="match status" value="1"/>
</dbReference>
<evidence type="ECO:0000313" key="3">
    <source>
        <dbReference type="Proteomes" id="UP000002772"/>
    </source>
</evidence>
<dbReference type="EMBL" id="GL945017">
    <property type="protein sequence ID" value="EGN57086.1"/>
    <property type="molecule type" value="Genomic_DNA"/>
</dbReference>
<accession>F8N5C1</accession>
<protein>
    <submittedName>
        <fullName evidence="2">Putative lipoprotein</fullName>
    </submittedName>
</protein>
<dbReference type="HOGENOM" id="CLU_128185_0_0_10"/>
<name>F8N5C1_9BACT</name>